<dbReference type="InterPro" id="IPR039426">
    <property type="entry name" value="TonB-dep_rcpt-like"/>
</dbReference>
<evidence type="ECO:0000256" key="7">
    <source>
        <dbReference type="ARBA" id="ARBA00023136"/>
    </source>
</evidence>
<evidence type="ECO:0000256" key="3">
    <source>
        <dbReference type="ARBA" id="ARBA00022452"/>
    </source>
</evidence>
<evidence type="ECO:0000313" key="15">
    <source>
        <dbReference type="EMBL" id="MBC6612079.1"/>
    </source>
</evidence>
<keyword evidence="7 10" id="KW-0472">Membrane</keyword>
<dbReference type="RefSeq" id="WP_187320335.1">
    <property type="nucleotide sequence ID" value="NZ_JACSCY010000011.1"/>
</dbReference>
<dbReference type="EMBL" id="JACSCY010000011">
    <property type="protein sequence ID" value="MBC6612079.1"/>
    <property type="molecule type" value="Genomic_DNA"/>
</dbReference>
<evidence type="ECO:0000259" key="14">
    <source>
        <dbReference type="Pfam" id="PF07715"/>
    </source>
</evidence>
<evidence type="ECO:0000256" key="8">
    <source>
        <dbReference type="ARBA" id="ARBA00023170"/>
    </source>
</evidence>
<keyword evidence="5 12" id="KW-0732">Signal</keyword>
<feature type="chain" id="PRO_5046068745" evidence="12">
    <location>
        <begin position="36"/>
        <end position="659"/>
    </location>
</feature>
<evidence type="ECO:0000256" key="1">
    <source>
        <dbReference type="ARBA" id="ARBA00004571"/>
    </source>
</evidence>
<dbReference type="PANTHER" id="PTHR30069">
    <property type="entry name" value="TONB-DEPENDENT OUTER MEMBRANE RECEPTOR"/>
    <property type="match status" value="1"/>
</dbReference>
<keyword evidence="8 15" id="KW-0675">Receptor</keyword>
<dbReference type="InterPro" id="IPR000531">
    <property type="entry name" value="Beta-barrel_TonB"/>
</dbReference>
<evidence type="ECO:0000256" key="11">
    <source>
        <dbReference type="RuleBase" id="RU003357"/>
    </source>
</evidence>
<dbReference type="PANTHER" id="PTHR30069:SF29">
    <property type="entry name" value="HEMOGLOBIN AND HEMOGLOBIN-HAPTOGLOBIN-BINDING PROTEIN 1-RELATED"/>
    <property type="match status" value="1"/>
</dbReference>
<evidence type="ECO:0000256" key="9">
    <source>
        <dbReference type="ARBA" id="ARBA00023237"/>
    </source>
</evidence>
<dbReference type="PROSITE" id="PS52016">
    <property type="entry name" value="TONB_DEPENDENT_REC_3"/>
    <property type="match status" value="1"/>
</dbReference>
<protein>
    <submittedName>
        <fullName evidence="15">TonB-dependent receptor</fullName>
    </submittedName>
</protein>
<gene>
    <name evidence="15" type="ORF">H8B15_14210</name>
</gene>
<keyword evidence="16" id="KW-1185">Reference proteome</keyword>
<evidence type="ECO:0000256" key="2">
    <source>
        <dbReference type="ARBA" id="ARBA00022448"/>
    </source>
</evidence>
<sequence length="659" mass="72674">MVRIRFLRAASSIPTHALRVLAVAIGLLPTAAVQAQRTPIDTSASTPHLLPTAVVEAARLSRYAVGSRRTTLDSVAVNQLPAGTLAEALGRLTPIYLKNYGPGQLSSITLRGTSARHTAVLWNGFNINLPTLGEADFALLPVNGATRITVQPGPASAVYGNGALGGTVLLSSPVQWGAGWRGQAQGDVGNYGMRAGSVENSFSNEKLALRTAASYREGQNDFPYQERTIDGLVTRRQTNAAYRQWSLTQDATLRLGQHGELMGAVWLTDADRRIQPGIGAANDNAQERDQSRRLLAGYRHVAGRHETGVRAAWFEDILNYRSNTVVQSNSRVRTSQVQADHSLQLLSTLSVRVGGEAQHFAARVDGYGQDLTENRFSGYALVRYDPLPTLRLTANFRQAFIPGHRPPLAPTLGGEWQVWQHDAHTLLLKGSAARSYRVPTLNERYWRPGGNPNLLPETSLGYEAGVQHTFKPTPTLSLATELTAYRQQVRNWVQWLPGDTVSYWSPRNLRRVRAQGAELSSELSWQPGRYALTARVAYAYTQSQKVSGYTFDSDPVGVQLPYVPLHTVAFTTRQSWRGWQLLTQSTFTSFRYTDASATTFLPSYFLLSGSLGYTFTIHNTWSLTALVQGFNLTNLTYNSYEARAMPPRNGVLSLRVSWR</sequence>
<keyword evidence="2 10" id="KW-0813">Transport</keyword>
<dbReference type="Gene3D" id="2.170.130.10">
    <property type="entry name" value="TonB-dependent receptor, plug domain"/>
    <property type="match status" value="1"/>
</dbReference>
<reference evidence="15 16" key="1">
    <citation type="submission" date="2020-08" db="EMBL/GenBank/DDBJ databases">
        <title>Hymenobacter sp.</title>
        <authorList>
            <person name="Kim M.K."/>
        </authorList>
    </citation>
    <scope>NUCLEOTIDE SEQUENCE [LARGE SCALE GENOMIC DNA]</scope>
    <source>
        <strain evidence="15 16">BT507</strain>
    </source>
</reference>
<dbReference type="Proteomes" id="UP000622017">
    <property type="component" value="Unassembled WGS sequence"/>
</dbReference>
<keyword evidence="4 10" id="KW-0812">Transmembrane</keyword>
<keyword evidence="9 10" id="KW-0998">Cell outer membrane</keyword>
<comment type="caution">
    <text evidence="15">The sequence shown here is derived from an EMBL/GenBank/DDBJ whole genome shotgun (WGS) entry which is preliminary data.</text>
</comment>
<dbReference type="SUPFAM" id="SSF56935">
    <property type="entry name" value="Porins"/>
    <property type="match status" value="1"/>
</dbReference>
<dbReference type="Pfam" id="PF07715">
    <property type="entry name" value="Plug"/>
    <property type="match status" value="1"/>
</dbReference>
<dbReference type="Gene3D" id="2.40.170.20">
    <property type="entry name" value="TonB-dependent receptor, beta-barrel domain"/>
    <property type="match status" value="1"/>
</dbReference>
<evidence type="ECO:0000256" key="5">
    <source>
        <dbReference type="ARBA" id="ARBA00022729"/>
    </source>
</evidence>
<dbReference type="InterPro" id="IPR037066">
    <property type="entry name" value="Plug_dom_sf"/>
</dbReference>
<accession>A0ABR7MLW5</accession>
<comment type="similarity">
    <text evidence="10 11">Belongs to the TonB-dependent receptor family.</text>
</comment>
<name>A0ABR7MLW5_9BACT</name>
<comment type="subcellular location">
    <subcellularLocation>
        <location evidence="1 10">Cell outer membrane</location>
        <topology evidence="1 10">Multi-pass membrane protein</topology>
    </subcellularLocation>
</comment>
<dbReference type="InterPro" id="IPR012910">
    <property type="entry name" value="Plug_dom"/>
</dbReference>
<evidence type="ECO:0000259" key="13">
    <source>
        <dbReference type="Pfam" id="PF00593"/>
    </source>
</evidence>
<evidence type="ECO:0000256" key="12">
    <source>
        <dbReference type="SAM" id="SignalP"/>
    </source>
</evidence>
<feature type="domain" description="TonB-dependent receptor plug" evidence="14">
    <location>
        <begin position="67"/>
        <end position="167"/>
    </location>
</feature>
<feature type="domain" description="TonB-dependent receptor-like beta-barrel" evidence="13">
    <location>
        <begin position="412"/>
        <end position="625"/>
    </location>
</feature>
<evidence type="ECO:0000313" key="16">
    <source>
        <dbReference type="Proteomes" id="UP000622017"/>
    </source>
</evidence>
<dbReference type="InterPro" id="IPR036942">
    <property type="entry name" value="Beta-barrel_TonB_sf"/>
</dbReference>
<evidence type="ECO:0000256" key="10">
    <source>
        <dbReference type="PROSITE-ProRule" id="PRU01360"/>
    </source>
</evidence>
<dbReference type="Pfam" id="PF00593">
    <property type="entry name" value="TonB_dep_Rec_b-barrel"/>
    <property type="match status" value="1"/>
</dbReference>
<keyword evidence="3 10" id="KW-1134">Transmembrane beta strand</keyword>
<feature type="signal peptide" evidence="12">
    <location>
        <begin position="1"/>
        <end position="35"/>
    </location>
</feature>
<evidence type="ECO:0000256" key="4">
    <source>
        <dbReference type="ARBA" id="ARBA00022692"/>
    </source>
</evidence>
<organism evidence="15 16">
    <name type="scientific">Hymenobacter citatus</name>
    <dbReference type="NCBI Taxonomy" id="2763506"/>
    <lineage>
        <taxon>Bacteria</taxon>
        <taxon>Pseudomonadati</taxon>
        <taxon>Bacteroidota</taxon>
        <taxon>Cytophagia</taxon>
        <taxon>Cytophagales</taxon>
        <taxon>Hymenobacteraceae</taxon>
        <taxon>Hymenobacter</taxon>
    </lineage>
</organism>
<keyword evidence="6 11" id="KW-0798">TonB box</keyword>
<evidence type="ECO:0000256" key="6">
    <source>
        <dbReference type="ARBA" id="ARBA00023077"/>
    </source>
</evidence>
<proteinExistence type="inferred from homology"/>